<dbReference type="RefSeq" id="WP_344910672.1">
    <property type="nucleotide sequence ID" value="NZ_BAABDL010000048.1"/>
</dbReference>
<dbReference type="PANTHER" id="PTHR42930">
    <property type="entry name" value="PHOSPHATE-SPECIFIC TRANSPORT SYSTEM ACCESSORY PROTEIN PHOU"/>
    <property type="match status" value="1"/>
</dbReference>
<dbReference type="InterPro" id="IPR028366">
    <property type="entry name" value="PhoU"/>
</dbReference>
<proteinExistence type="inferred from homology"/>
<gene>
    <name evidence="3" type="primary">phoU</name>
    <name evidence="3" type="ORF">GCM10022410_08560</name>
</gene>
<evidence type="ECO:0000313" key="4">
    <source>
        <dbReference type="Proteomes" id="UP001501734"/>
    </source>
</evidence>
<organism evidence="3 4">
    <name type="scientific">Amphibacillus indicireducens</name>
    <dbReference type="NCBI Taxonomy" id="1076330"/>
    <lineage>
        <taxon>Bacteria</taxon>
        <taxon>Bacillati</taxon>
        <taxon>Bacillota</taxon>
        <taxon>Bacilli</taxon>
        <taxon>Bacillales</taxon>
        <taxon>Bacillaceae</taxon>
        <taxon>Amphibacillus</taxon>
    </lineage>
</organism>
<keyword evidence="1" id="KW-0813">Transport</keyword>
<comment type="subunit">
    <text evidence="1">Homodimer.</text>
</comment>
<dbReference type="Gene3D" id="1.20.58.220">
    <property type="entry name" value="Phosphate transport system protein phou homolog 2, domain 2"/>
    <property type="match status" value="1"/>
</dbReference>
<dbReference type="Pfam" id="PF01895">
    <property type="entry name" value="PhoU"/>
    <property type="match status" value="2"/>
</dbReference>
<comment type="similarity">
    <text evidence="1">Belongs to the PhoU family.</text>
</comment>
<dbReference type="SUPFAM" id="SSF109755">
    <property type="entry name" value="PhoU-like"/>
    <property type="match status" value="1"/>
</dbReference>
<accession>A0ABP7VCL0</accession>
<keyword evidence="1" id="KW-0963">Cytoplasm</keyword>
<feature type="domain" description="PhoU" evidence="2">
    <location>
        <begin position="18"/>
        <end position="105"/>
    </location>
</feature>
<protein>
    <recommendedName>
        <fullName evidence="1">Phosphate-specific transport system accessory protein PhoU</fullName>
    </recommendedName>
</protein>
<feature type="domain" description="PhoU" evidence="2">
    <location>
        <begin position="121"/>
        <end position="206"/>
    </location>
</feature>
<name>A0ABP7VCL0_9BACI</name>
<dbReference type="NCBIfam" id="TIGR02135">
    <property type="entry name" value="phoU_full"/>
    <property type="match status" value="1"/>
</dbReference>
<reference evidence="4" key="1">
    <citation type="journal article" date="2019" name="Int. J. Syst. Evol. Microbiol.">
        <title>The Global Catalogue of Microorganisms (GCM) 10K type strain sequencing project: providing services to taxonomists for standard genome sequencing and annotation.</title>
        <authorList>
            <consortium name="The Broad Institute Genomics Platform"/>
            <consortium name="The Broad Institute Genome Sequencing Center for Infectious Disease"/>
            <person name="Wu L."/>
            <person name="Ma J."/>
        </authorList>
    </citation>
    <scope>NUCLEOTIDE SEQUENCE [LARGE SCALE GENOMIC DNA]</scope>
    <source>
        <strain evidence="4">JCM 17250</strain>
    </source>
</reference>
<evidence type="ECO:0000256" key="1">
    <source>
        <dbReference type="PIRNR" id="PIRNR003107"/>
    </source>
</evidence>
<dbReference type="PIRSF" id="PIRSF003107">
    <property type="entry name" value="PhoU"/>
    <property type="match status" value="1"/>
</dbReference>
<comment type="caution">
    <text evidence="3">The sequence shown here is derived from an EMBL/GenBank/DDBJ whole genome shotgun (WGS) entry which is preliminary data.</text>
</comment>
<dbReference type="PANTHER" id="PTHR42930:SF3">
    <property type="entry name" value="PHOSPHATE-SPECIFIC TRANSPORT SYSTEM ACCESSORY PROTEIN PHOU"/>
    <property type="match status" value="1"/>
</dbReference>
<comment type="subcellular location">
    <subcellularLocation>
        <location evidence="1">Cytoplasm</location>
    </subcellularLocation>
</comment>
<evidence type="ECO:0000259" key="2">
    <source>
        <dbReference type="Pfam" id="PF01895"/>
    </source>
</evidence>
<keyword evidence="1" id="KW-0592">Phosphate transport</keyword>
<dbReference type="EMBL" id="BAABDL010000048">
    <property type="protein sequence ID" value="GAA4064314.1"/>
    <property type="molecule type" value="Genomic_DNA"/>
</dbReference>
<comment type="function">
    <text evidence="1">Plays a role in the regulation of phosphate uptake.</text>
</comment>
<dbReference type="Proteomes" id="UP001501734">
    <property type="component" value="Unassembled WGS sequence"/>
</dbReference>
<keyword evidence="4" id="KW-1185">Reference proteome</keyword>
<evidence type="ECO:0000313" key="3">
    <source>
        <dbReference type="EMBL" id="GAA4064314.1"/>
    </source>
</evidence>
<sequence length="219" mass="25029">MTIRKQFDFELEKLQGKIVEMAKGSRSQLERAVQSIYEKDLALATDVIEADAKIDQLDLDINDAAILLIAKQQPVASDLRRLIVALRVSTDLERMADNARNIARSTLVLGDDHELEIDLALKDMCEVAYEMLDLAIESYKNEDYKLAKQLSELDDSIDRMFDQVLERMLDLSANNPQKIQHVMHIAYTARYIERFGDHLTNIAESILYLVKGETLDLNE</sequence>
<dbReference type="InterPro" id="IPR026022">
    <property type="entry name" value="PhoU_dom"/>
</dbReference>
<dbReference type="InterPro" id="IPR038078">
    <property type="entry name" value="PhoU-like_sf"/>
</dbReference>